<dbReference type="AlphaFoldDB" id="A0A6S7JE27"/>
<dbReference type="InterPro" id="IPR004210">
    <property type="entry name" value="BESS_motif"/>
</dbReference>
<dbReference type="GO" id="GO:0003677">
    <property type="term" value="F:DNA binding"/>
    <property type="evidence" value="ECO:0007669"/>
    <property type="project" value="InterPro"/>
</dbReference>
<sequence length="285" mass="32188">MEDGNLLANLSADNISALEELMRQARRGSESEETQQNTVEATESTSVEFDKEFFIEEVRQLSCLWDTSSSLYKDRTVKANAWKKLSEIFDRDVDFLQRQLKNLKDSLKKCLDKRSKMTRSGAAASSLPQCRFFEQMAFLHGGVGNRPTESNLATLNALNPLISLPPTTPVSQSINLTDDFPTTSHTPQEATRASKRPAPCTELFAANRSGNRMNRDVAELMLLKQLSDTDASYKKMAEDEDDEDLLYCRSLVPILRGMPNKKKRLAKIKINQLLLDIEYNDDNVV</sequence>
<name>A0A6S7JE27_PARCT</name>
<protein>
    <submittedName>
        <fullName evidence="4">Transcription factor Adf-1-like</fullName>
    </submittedName>
</protein>
<keyword evidence="2" id="KW-0175">Coiled coil</keyword>
<evidence type="ECO:0000256" key="1">
    <source>
        <dbReference type="PROSITE-ProRule" id="PRU00371"/>
    </source>
</evidence>
<dbReference type="SMART" id="SM00595">
    <property type="entry name" value="MADF"/>
    <property type="match status" value="1"/>
</dbReference>
<dbReference type="PANTHER" id="PTHR12243">
    <property type="entry name" value="MADF DOMAIN TRANSCRIPTION FACTOR"/>
    <property type="match status" value="1"/>
</dbReference>
<reference evidence="4" key="1">
    <citation type="submission" date="2020-04" db="EMBL/GenBank/DDBJ databases">
        <authorList>
            <person name="Alioto T."/>
            <person name="Alioto T."/>
            <person name="Gomez Garrido J."/>
        </authorList>
    </citation>
    <scope>NUCLEOTIDE SEQUENCE</scope>
    <source>
        <strain evidence="4">A484AB</strain>
    </source>
</reference>
<comment type="caution">
    <text evidence="4">The sequence shown here is derived from an EMBL/GenBank/DDBJ whole genome shotgun (WGS) entry which is preliminary data.</text>
</comment>
<keyword evidence="5" id="KW-1185">Reference proteome</keyword>
<evidence type="ECO:0000313" key="5">
    <source>
        <dbReference type="Proteomes" id="UP001152795"/>
    </source>
</evidence>
<dbReference type="EMBL" id="CACRXK020008615">
    <property type="protein sequence ID" value="CAB4015181.1"/>
    <property type="molecule type" value="Genomic_DNA"/>
</dbReference>
<dbReference type="PANTHER" id="PTHR12243:SF67">
    <property type="entry name" value="COREPRESSOR OF PANGOLIN, ISOFORM A-RELATED"/>
    <property type="match status" value="1"/>
</dbReference>
<accession>A0A6S7JE27</accession>
<dbReference type="OrthoDB" id="6022395at2759"/>
<dbReference type="Proteomes" id="UP001152795">
    <property type="component" value="Unassembled WGS sequence"/>
</dbReference>
<organism evidence="4 5">
    <name type="scientific">Paramuricea clavata</name>
    <name type="common">Red gorgonian</name>
    <name type="synonym">Violescent sea-whip</name>
    <dbReference type="NCBI Taxonomy" id="317549"/>
    <lineage>
        <taxon>Eukaryota</taxon>
        <taxon>Metazoa</taxon>
        <taxon>Cnidaria</taxon>
        <taxon>Anthozoa</taxon>
        <taxon>Octocorallia</taxon>
        <taxon>Malacalcyonacea</taxon>
        <taxon>Plexauridae</taxon>
        <taxon>Paramuricea</taxon>
    </lineage>
</organism>
<dbReference type="PROSITE" id="PS51029">
    <property type="entry name" value="MADF"/>
    <property type="match status" value="1"/>
</dbReference>
<proteinExistence type="predicted"/>
<dbReference type="PROSITE" id="PS51031">
    <property type="entry name" value="BESS"/>
    <property type="match status" value="1"/>
</dbReference>
<comment type="subcellular location">
    <subcellularLocation>
        <location evidence="1">Nucleus</location>
    </subcellularLocation>
</comment>
<dbReference type="InterPro" id="IPR039353">
    <property type="entry name" value="TF_Adf1"/>
</dbReference>
<feature type="compositionally biased region" description="Polar residues" evidence="3">
    <location>
        <begin position="34"/>
        <end position="44"/>
    </location>
</feature>
<dbReference type="Pfam" id="PF02944">
    <property type="entry name" value="BESS"/>
    <property type="match status" value="1"/>
</dbReference>
<dbReference type="Pfam" id="PF10545">
    <property type="entry name" value="MADF_DNA_bdg"/>
    <property type="match status" value="1"/>
</dbReference>
<dbReference type="InterPro" id="IPR006578">
    <property type="entry name" value="MADF-dom"/>
</dbReference>
<keyword evidence="1" id="KW-0539">Nucleus</keyword>
<gene>
    <name evidence="4" type="ORF">PACLA_8A050390</name>
</gene>
<feature type="region of interest" description="Disordered" evidence="3">
    <location>
        <begin position="25"/>
        <end position="44"/>
    </location>
</feature>
<evidence type="ECO:0000256" key="2">
    <source>
        <dbReference type="SAM" id="Coils"/>
    </source>
</evidence>
<evidence type="ECO:0000313" key="4">
    <source>
        <dbReference type="EMBL" id="CAB4015181.1"/>
    </source>
</evidence>
<dbReference type="GO" id="GO:0005634">
    <property type="term" value="C:nucleus"/>
    <property type="evidence" value="ECO:0007669"/>
    <property type="project" value="UniProtKB-SubCell"/>
</dbReference>
<feature type="coiled-coil region" evidence="2">
    <location>
        <begin position="86"/>
        <end position="113"/>
    </location>
</feature>
<evidence type="ECO:0000256" key="3">
    <source>
        <dbReference type="SAM" id="MobiDB-lite"/>
    </source>
</evidence>